<dbReference type="AlphaFoldDB" id="A0A9P6C7W8"/>
<gene>
    <name evidence="2" type="ORF">BDZ94DRAFT_1277865</name>
</gene>
<keyword evidence="1" id="KW-0812">Transmembrane</keyword>
<organism evidence="2 3">
    <name type="scientific">Collybia nuda</name>
    <dbReference type="NCBI Taxonomy" id="64659"/>
    <lineage>
        <taxon>Eukaryota</taxon>
        <taxon>Fungi</taxon>
        <taxon>Dikarya</taxon>
        <taxon>Basidiomycota</taxon>
        <taxon>Agaricomycotina</taxon>
        <taxon>Agaricomycetes</taxon>
        <taxon>Agaricomycetidae</taxon>
        <taxon>Agaricales</taxon>
        <taxon>Tricholomatineae</taxon>
        <taxon>Clitocybaceae</taxon>
        <taxon>Collybia</taxon>
    </lineage>
</organism>
<feature type="non-terminal residue" evidence="2">
    <location>
        <position position="1"/>
    </location>
</feature>
<keyword evidence="1" id="KW-0472">Membrane</keyword>
<keyword evidence="1" id="KW-1133">Transmembrane helix</keyword>
<dbReference type="EMBL" id="MU150602">
    <property type="protein sequence ID" value="KAF9455586.1"/>
    <property type="molecule type" value="Genomic_DNA"/>
</dbReference>
<keyword evidence="3" id="KW-1185">Reference proteome</keyword>
<feature type="transmembrane region" description="Helical" evidence="1">
    <location>
        <begin position="20"/>
        <end position="39"/>
    </location>
</feature>
<name>A0A9P6C7W8_9AGAR</name>
<accession>A0A9P6C7W8</accession>
<reference evidence="2" key="1">
    <citation type="submission" date="2020-11" db="EMBL/GenBank/DDBJ databases">
        <authorList>
            <consortium name="DOE Joint Genome Institute"/>
            <person name="Ahrendt S."/>
            <person name="Riley R."/>
            <person name="Andreopoulos W."/>
            <person name="Labutti K."/>
            <person name="Pangilinan J."/>
            <person name="Ruiz-Duenas F.J."/>
            <person name="Barrasa J.M."/>
            <person name="Sanchez-Garcia M."/>
            <person name="Camarero S."/>
            <person name="Miyauchi S."/>
            <person name="Serrano A."/>
            <person name="Linde D."/>
            <person name="Babiker R."/>
            <person name="Drula E."/>
            <person name="Ayuso-Fernandez I."/>
            <person name="Pacheco R."/>
            <person name="Padilla G."/>
            <person name="Ferreira P."/>
            <person name="Barriuso J."/>
            <person name="Kellner H."/>
            <person name="Castanera R."/>
            <person name="Alfaro M."/>
            <person name="Ramirez L."/>
            <person name="Pisabarro A.G."/>
            <person name="Kuo A."/>
            <person name="Tritt A."/>
            <person name="Lipzen A."/>
            <person name="He G."/>
            <person name="Yan M."/>
            <person name="Ng V."/>
            <person name="Cullen D."/>
            <person name="Martin F."/>
            <person name="Rosso M.-N."/>
            <person name="Henrissat B."/>
            <person name="Hibbett D."/>
            <person name="Martinez A.T."/>
            <person name="Grigoriev I.V."/>
        </authorList>
    </citation>
    <scope>NUCLEOTIDE SEQUENCE</scope>
    <source>
        <strain evidence="2">CBS 247.69</strain>
    </source>
</reference>
<protein>
    <submittedName>
        <fullName evidence="2">Uncharacterized protein</fullName>
    </submittedName>
</protein>
<evidence type="ECO:0000256" key="1">
    <source>
        <dbReference type="SAM" id="Phobius"/>
    </source>
</evidence>
<evidence type="ECO:0000313" key="3">
    <source>
        <dbReference type="Proteomes" id="UP000807353"/>
    </source>
</evidence>
<proteinExistence type="predicted"/>
<evidence type="ECO:0000313" key="2">
    <source>
        <dbReference type="EMBL" id="KAF9455586.1"/>
    </source>
</evidence>
<sequence length="77" mass="8809">TLSNLRTISFPHIFFPSIPFPPILLLHLTFPLLISASFITPNSAYPSQKHYSSCFFYNLYIYHTILSSRSGSNQSVR</sequence>
<comment type="caution">
    <text evidence="2">The sequence shown here is derived from an EMBL/GenBank/DDBJ whole genome shotgun (WGS) entry which is preliminary data.</text>
</comment>
<dbReference type="Proteomes" id="UP000807353">
    <property type="component" value="Unassembled WGS sequence"/>
</dbReference>